<reference evidence="1 2" key="1">
    <citation type="submission" date="2018-03" db="EMBL/GenBank/DDBJ databases">
        <title>Draft genome sequence of Rohu Carp (Labeo rohita).</title>
        <authorList>
            <person name="Das P."/>
            <person name="Kushwaha B."/>
            <person name="Joshi C.G."/>
            <person name="Kumar D."/>
            <person name="Nagpure N.S."/>
            <person name="Sahoo L."/>
            <person name="Das S.P."/>
            <person name="Bit A."/>
            <person name="Patnaik S."/>
            <person name="Meher P.K."/>
            <person name="Jayasankar P."/>
            <person name="Koringa P.G."/>
            <person name="Patel N.V."/>
            <person name="Hinsu A.T."/>
            <person name="Kumar R."/>
            <person name="Pandey M."/>
            <person name="Agarwal S."/>
            <person name="Srivastava S."/>
            <person name="Singh M."/>
            <person name="Iquebal M.A."/>
            <person name="Jaiswal S."/>
            <person name="Angadi U.B."/>
            <person name="Kumar N."/>
            <person name="Raza M."/>
            <person name="Shah T.M."/>
            <person name="Rai A."/>
            <person name="Jena J.K."/>
        </authorList>
    </citation>
    <scope>NUCLEOTIDE SEQUENCE [LARGE SCALE GENOMIC DNA]</scope>
    <source>
        <strain evidence="1">DASCIFA01</strain>
        <tissue evidence="1">Testis</tissue>
    </source>
</reference>
<name>A0A498N762_LABRO</name>
<accession>A0A498N762</accession>
<protein>
    <submittedName>
        <fullName evidence="1">Uncharacterized protein</fullName>
    </submittedName>
</protein>
<comment type="caution">
    <text evidence="1">The sequence shown here is derived from an EMBL/GenBank/DDBJ whole genome shotgun (WGS) entry which is preliminary data.</text>
</comment>
<gene>
    <name evidence="1" type="ORF">ROHU_020895</name>
</gene>
<dbReference type="Proteomes" id="UP000290572">
    <property type="component" value="Unassembled WGS sequence"/>
</dbReference>
<keyword evidence="2" id="KW-1185">Reference proteome</keyword>
<sequence>MALTLCDRGVWRTGRVSVLLGQFRLISGQRHSPATPSQIISNVCQTITAKEPVDFRELYVSSLKNHQRLARDHKLTRE</sequence>
<evidence type="ECO:0000313" key="1">
    <source>
        <dbReference type="EMBL" id="RXN26416.1"/>
    </source>
</evidence>
<dbReference type="AlphaFoldDB" id="A0A498N762"/>
<organism evidence="1 2">
    <name type="scientific">Labeo rohita</name>
    <name type="common">Indian major carp</name>
    <name type="synonym">Cyprinus rohita</name>
    <dbReference type="NCBI Taxonomy" id="84645"/>
    <lineage>
        <taxon>Eukaryota</taxon>
        <taxon>Metazoa</taxon>
        <taxon>Chordata</taxon>
        <taxon>Craniata</taxon>
        <taxon>Vertebrata</taxon>
        <taxon>Euteleostomi</taxon>
        <taxon>Actinopterygii</taxon>
        <taxon>Neopterygii</taxon>
        <taxon>Teleostei</taxon>
        <taxon>Ostariophysi</taxon>
        <taxon>Cypriniformes</taxon>
        <taxon>Cyprinidae</taxon>
        <taxon>Labeoninae</taxon>
        <taxon>Labeonini</taxon>
        <taxon>Labeo</taxon>
    </lineage>
</organism>
<dbReference type="EMBL" id="QBIY01012241">
    <property type="protein sequence ID" value="RXN26416.1"/>
    <property type="molecule type" value="Genomic_DNA"/>
</dbReference>
<proteinExistence type="predicted"/>
<evidence type="ECO:0000313" key="2">
    <source>
        <dbReference type="Proteomes" id="UP000290572"/>
    </source>
</evidence>